<dbReference type="AlphaFoldDB" id="I4EHK8"/>
<evidence type="ECO:0000313" key="3">
    <source>
        <dbReference type="EMBL" id="CCF84170.1"/>
    </source>
</evidence>
<sequence>MPQPPLNGTRVAILVTDNFEEVELTEPRKALEQAGASTRIIAPHSGTVQAMRGDEKAGSYPVDLTLDQANPDDFDAVLLPGGALNADALRLQPKAQAFVRRIDEQAKPIAVICHAPWLLVSAGLVGGRTMTSYPTLQDDIRNAGGHWLDFPVVRDRNWVSSRRPRDIPAFNQAMIELFEEQKSRAGQRPGYIESAPGVHLE</sequence>
<gene>
    <name evidence="3" type="primary">pfpI</name>
    <name evidence="3" type="ORF">NITHO_3140007</name>
</gene>
<dbReference type="SUPFAM" id="SSF52317">
    <property type="entry name" value="Class I glutamine amidotransferase-like"/>
    <property type="match status" value="1"/>
</dbReference>
<dbReference type="GO" id="GO:0006508">
    <property type="term" value="P:proteolysis"/>
    <property type="evidence" value="ECO:0007669"/>
    <property type="project" value="UniProtKB-KW"/>
</dbReference>
<keyword evidence="4" id="KW-1185">Reference proteome</keyword>
<dbReference type="CDD" id="cd03134">
    <property type="entry name" value="GATase1_PfpI_like"/>
    <property type="match status" value="1"/>
</dbReference>
<feature type="domain" description="DJ-1/PfpI" evidence="2">
    <location>
        <begin position="10"/>
        <end position="176"/>
    </location>
</feature>
<dbReference type="RefSeq" id="WP_008478115.1">
    <property type="nucleotide sequence ID" value="NZ_CAGS01000240.1"/>
</dbReference>
<dbReference type="Gene3D" id="3.40.50.880">
    <property type="match status" value="1"/>
</dbReference>
<keyword evidence="3" id="KW-0378">Hydrolase</keyword>
<dbReference type="NCBIfam" id="TIGR01382">
    <property type="entry name" value="PfpI"/>
    <property type="match status" value="1"/>
</dbReference>
<accession>I4EHK8</accession>
<evidence type="ECO:0000313" key="4">
    <source>
        <dbReference type="Proteomes" id="UP000004221"/>
    </source>
</evidence>
<reference evidence="3 4" key="1">
    <citation type="journal article" date="2012" name="ISME J.">
        <title>Nitrification expanded: discovery, physiology and genomics of a nitrite-oxidizing bacterium from the phylum Chloroflexi.</title>
        <authorList>
            <person name="Sorokin D.Y."/>
            <person name="Lucker S."/>
            <person name="Vejmelkova D."/>
            <person name="Kostrikina N.A."/>
            <person name="Kleerebezem R."/>
            <person name="Rijpstra W.I."/>
            <person name="Damste J.S."/>
            <person name="Le Paslier D."/>
            <person name="Muyzer G."/>
            <person name="Wagner M."/>
            <person name="van Loosdrecht M.C."/>
            <person name="Daims H."/>
        </authorList>
    </citation>
    <scope>NUCLEOTIDE SEQUENCE [LARGE SCALE GENOMIC DNA]</scope>
    <source>
        <strain evidence="4">none</strain>
    </source>
</reference>
<dbReference type="InterPro" id="IPR029062">
    <property type="entry name" value="Class_I_gatase-like"/>
</dbReference>
<proteinExistence type="inferred from homology"/>
<dbReference type="PANTHER" id="PTHR42733:SF12">
    <property type="entry name" value="PROTEINASE"/>
    <property type="match status" value="1"/>
</dbReference>
<dbReference type="Pfam" id="PF01965">
    <property type="entry name" value="DJ-1_PfpI"/>
    <property type="match status" value="1"/>
</dbReference>
<dbReference type="PANTHER" id="PTHR42733">
    <property type="entry name" value="DJ-1 PROTEIN"/>
    <property type="match status" value="1"/>
</dbReference>
<organism evidence="3 4">
    <name type="scientific">Nitrolancea hollandica Lb</name>
    <dbReference type="NCBI Taxonomy" id="1129897"/>
    <lineage>
        <taxon>Bacteria</taxon>
        <taxon>Pseudomonadati</taxon>
        <taxon>Thermomicrobiota</taxon>
        <taxon>Thermomicrobia</taxon>
        <taxon>Sphaerobacterales</taxon>
        <taxon>Sphaerobacterineae</taxon>
        <taxon>Sphaerobacteraceae</taxon>
        <taxon>Nitrolancea</taxon>
    </lineage>
</organism>
<dbReference type="PROSITE" id="PS51276">
    <property type="entry name" value="PEPTIDASE_C56_PFPI"/>
    <property type="match status" value="1"/>
</dbReference>
<dbReference type="OrthoDB" id="9792284at2"/>
<comment type="similarity">
    <text evidence="1">Belongs to the peptidase C56 family.</text>
</comment>
<dbReference type="GO" id="GO:0016798">
    <property type="term" value="F:hydrolase activity, acting on glycosyl bonds"/>
    <property type="evidence" value="ECO:0007669"/>
    <property type="project" value="UniProtKB-KW"/>
</dbReference>
<evidence type="ECO:0000256" key="1">
    <source>
        <dbReference type="ARBA" id="ARBA00008542"/>
    </source>
</evidence>
<dbReference type="EMBL" id="CAGS01000240">
    <property type="protein sequence ID" value="CCF84170.1"/>
    <property type="molecule type" value="Genomic_DNA"/>
</dbReference>
<keyword evidence="3" id="KW-0326">Glycosidase</keyword>
<evidence type="ECO:0000259" key="2">
    <source>
        <dbReference type="Pfam" id="PF01965"/>
    </source>
</evidence>
<dbReference type="InterPro" id="IPR002818">
    <property type="entry name" value="DJ-1/PfpI"/>
</dbReference>
<protein>
    <submittedName>
        <fullName evidence="3">Intracellular protease 1</fullName>
        <ecNumber evidence="3">3.2.-.-</ecNumber>
    </submittedName>
</protein>
<keyword evidence="3" id="KW-0645">Protease</keyword>
<name>I4EHK8_9BACT</name>
<dbReference type="MEROPS" id="C56.001"/>
<dbReference type="InterPro" id="IPR006286">
    <property type="entry name" value="C56_PfpI-like"/>
</dbReference>
<dbReference type="Proteomes" id="UP000004221">
    <property type="component" value="Unassembled WGS sequence"/>
</dbReference>
<comment type="caution">
    <text evidence="3">The sequence shown here is derived from an EMBL/GenBank/DDBJ whole genome shotgun (WGS) entry which is preliminary data.</text>
</comment>
<dbReference type="GO" id="GO:0008233">
    <property type="term" value="F:peptidase activity"/>
    <property type="evidence" value="ECO:0007669"/>
    <property type="project" value="UniProtKB-KW"/>
</dbReference>
<dbReference type="EC" id="3.2.-.-" evidence="3"/>